<dbReference type="EMBL" id="FMAF01000062">
    <property type="protein sequence ID" value="SCB53091.1"/>
    <property type="molecule type" value="Genomic_DNA"/>
</dbReference>
<dbReference type="InterPro" id="IPR009241">
    <property type="entry name" value="HigB-like"/>
</dbReference>
<accession>A0A1C3XLB3</accession>
<proteinExistence type="predicted"/>
<name>A0A1C3XLB3_9HYPH</name>
<protein>
    <submittedName>
        <fullName evidence="1">Phage-related protein</fullName>
    </submittedName>
</protein>
<dbReference type="Pfam" id="PF05973">
    <property type="entry name" value="Gp49"/>
    <property type="match status" value="1"/>
</dbReference>
<evidence type="ECO:0000313" key="2">
    <source>
        <dbReference type="Proteomes" id="UP000199205"/>
    </source>
</evidence>
<dbReference type="Proteomes" id="UP000199205">
    <property type="component" value="Unassembled WGS sequence"/>
</dbReference>
<organism evidence="1 2">
    <name type="scientific">Rhizobium lusitanum</name>
    <dbReference type="NCBI Taxonomy" id="293958"/>
    <lineage>
        <taxon>Bacteria</taxon>
        <taxon>Pseudomonadati</taxon>
        <taxon>Pseudomonadota</taxon>
        <taxon>Alphaproteobacteria</taxon>
        <taxon>Hyphomicrobiales</taxon>
        <taxon>Rhizobiaceae</taxon>
        <taxon>Rhizobium/Agrobacterium group</taxon>
        <taxon>Rhizobium</taxon>
    </lineage>
</organism>
<dbReference type="AlphaFoldDB" id="A0A1C3XLB3"/>
<evidence type="ECO:0000313" key="1">
    <source>
        <dbReference type="EMBL" id="SCB53091.1"/>
    </source>
</evidence>
<sequence length="113" mass="12805">MRYIAYMRWTVETHDAADAEIEALPPGLQARLIRLMEAVENVGLEQLREPHVKHLEGKLWELRAKAAEGIARGIYVTVTGRRVIVLHVFVKKSQKTPPGALAIARERMNEVKP</sequence>
<reference evidence="1 2" key="1">
    <citation type="submission" date="2016-08" db="EMBL/GenBank/DDBJ databases">
        <authorList>
            <person name="Seilhamer J.J."/>
        </authorList>
    </citation>
    <scope>NUCLEOTIDE SEQUENCE [LARGE SCALE GENOMIC DNA]</scope>
    <source>
        <strain evidence="1 2">P1-7</strain>
    </source>
</reference>
<gene>
    <name evidence="1" type="ORF">GA0061101_1625</name>
</gene>